<evidence type="ECO:0000313" key="2">
    <source>
        <dbReference type="Proteomes" id="UP000225706"/>
    </source>
</evidence>
<accession>A0A2B4R0E7</accession>
<keyword evidence="2" id="KW-1185">Reference proteome</keyword>
<proteinExistence type="predicted"/>
<evidence type="ECO:0000313" key="1">
    <source>
        <dbReference type="EMBL" id="PFX11874.1"/>
    </source>
</evidence>
<gene>
    <name evidence="1" type="ORF">AWC38_SpisGene24260</name>
</gene>
<dbReference type="OrthoDB" id="5982432at2759"/>
<comment type="caution">
    <text evidence="1">The sequence shown here is derived from an EMBL/GenBank/DDBJ whole genome shotgun (WGS) entry which is preliminary data.</text>
</comment>
<protein>
    <submittedName>
        <fullName evidence="1">Uncharacterized protein</fullName>
    </submittedName>
</protein>
<organism evidence="1 2">
    <name type="scientific">Stylophora pistillata</name>
    <name type="common">Smooth cauliflower coral</name>
    <dbReference type="NCBI Taxonomy" id="50429"/>
    <lineage>
        <taxon>Eukaryota</taxon>
        <taxon>Metazoa</taxon>
        <taxon>Cnidaria</taxon>
        <taxon>Anthozoa</taxon>
        <taxon>Hexacorallia</taxon>
        <taxon>Scleractinia</taxon>
        <taxon>Astrocoeniina</taxon>
        <taxon>Pocilloporidae</taxon>
        <taxon>Stylophora</taxon>
    </lineage>
</organism>
<dbReference type="EMBL" id="LSMT01001792">
    <property type="protein sequence ID" value="PFX11874.1"/>
    <property type="molecule type" value="Genomic_DNA"/>
</dbReference>
<dbReference type="Proteomes" id="UP000225706">
    <property type="component" value="Unassembled WGS sequence"/>
</dbReference>
<sequence length="256" mass="29726">MEVVRPFEERSEEMGRRSMMKDAKKYASEFGLNLPLVHLQPLITCLTNDLKVPVKKIGMWLKTAVKERDVEELKAEGWQGRLLTERWEDQEVGYECFSWMSEWKTAPTHTIAGLQELYQQLLQTKVYHQKKTGTHTSEDNAAVRNTPKPLCENRTGKALWDMPPYAEHAEVRNNRTDCTVIDKERKKVVLVEMSCPWVSNREVKCAEKTNKYALLRYELSRRYPGYKIEQHNNIIDALGGSSRRVKESIRQLVGIG</sequence>
<name>A0A2B4R0E7_STYPI</name>
<dbReference type="AlphaFoldDB" id="A0A2B4R0E7"/>
<reference evidence="2" key="1">
    <citation type="journal article" date="2017" name="bioRxiv">
        <title>Comparative analysis of the genomes of Stylophora pistillata and Acropora digitifera provides evidence for extensive differences between species of corals.</title>
        <authorList>
            <person name="Voolstra C.R."/>
            <person name="Li Y."/>
            <person name="Liew Y.J."/>
            <person name="Baumgarten S."/>
            <person name="Zoccola D."/>
            <person name="Flot J.-F."/>
            <person name="Tambutte S."/>
            <person name="Allemand D."/>
            <person name="Aranda M."/>
        </authorList>
    </citation>
    <scope>NUCLEOTIDE SEQUENCE [LARGE SCALE GENOMIC DNA]</scope>
</reference>